<gene>
    <name evidence="2" type="ORF">DSM5745_08733</name>
</gene>
<dbReference type="OrthoDB" id="3527137at2759"/>
<sequence length="182" mass="20424">MSPFRPVHFIPQSRKEQILSLRIDRIVTGPHAQDAGTNHWCFYLAVSKSPAASTRWIKIDCLPSYVEPSTILPGGSKANLIISELEPSTMPDIEPTFTLDLPSGSNITVNDIHDLLVDNGRHKYEFDSQGVGCRFWVTEQLGLFYEHAILGDKAQVEAVKAAIKRLWPEQTALELDRGAYYE</sequence>
<organism evidence="2 3">
    <name type="scientific">Aspergillus mulundensis</name>
    <dbReference type="NCBI Taxonomy" id="1810919"/>
    <lineage>
        <taxon>Eukaryota</taxon>
        <taxon>Fungi</taxon>
        <taxon>Dikarya</taxon>
        <taxon>Ascomycota</taxon>
        <taxon>Pezizomycotina</taxon>
        <taxon>Eurotiomycetes</taxon>
        <taxon>Eurotiomycetidae</taxon>
        <taxon>Eurotiales</taxon>
        <taxon>Aspergillaceae</taxon>
        <taxon>Aspergillus</taxon>
        <taxon>Aspergillus subgen. Nidulantes</taxon>
    </lineage>
</organism>
<dbReference type="Proteomes" id="UP000256690">
    <property type="component" value="Unassembled WGS sequence"/>
</dbReference>
<dbReference type="GeneID" id="38119103"/>
<protein>
    <recommendedName>
        <fullName evidence="1">DUF7770 domain-containing protein</fullName>
    </recommendedName>
</protein>
<comment type="caution">
    <text evidence="2">The sequence shown here is derived from an EMBL/GenBank/DDBJ whole genome shotgun (WGS) entry which is preliminary data.</text>
</comment>
<dbReference type="Pfam" id="PF24968">
    <property type="entry name" value="DUF7770"/>
    <property type="match status" value="1"/>
</dbReference>
<dbReference type="AlphaFoldDB" id="A0A3D8R4I6"/>
<accession>A0A3D8R4I6</accession>
<dbReference type="RefSeq" id="XP_026600762.1">
    <property type="nucleotide sequence ID" value="XM_026750749.1"/>
</dbReference>
<evidence type="ECO:0000313" key="2">
    <source>
        <dbReference type="EMBL" id="RDW68973.1"/>
    </source>
</evidence>
<reference evidence="2 3" key="1">
    <citation type="journal article" date="2018" name="IMA Fungus">
        <title>IMA Genome-F 9: Draft genome sequence of Annulohypoxylon stygium, Aspergillus mulundensis, Berkeleyomyces basicola (syn. Thielaviopsis basicola), Ceratocystis smalleyi, two Cercospora beticola strains, Coleophoma cylindrospora, Fusarium fracticaudum, Phialophora cf. hyalina, and Morchella septimelata.</title>
        <authorList>
            <person name="Wingfield B.D."/>
            <person name="Bills G.F."/>
            <person name="Dong Y."/>
            <person name="Huang W."/>
            <person name="Nel W.J."/>
            <person name="Swalarsk-Parry B.S."/>
            <person name="Vaghefi N."/>
            <person name="Wilken P.M."/>
            <person name="An Z."/>
            <person name="de Beer Z.W."/>
            <person name="De Vos L."/>
            <person name="Chen L."/>
            <person name="Duong T.A."/>
            <person name="Gao Y."/>
            <person name="Hammerbacher A."/>
            <person name="Kikkert J.R."/>
            <person name="Li Y."/>
            <person name="Li H."/>
            <person name="Li K."/>
            <person name="Li Q."/>
            <person name="Liu X."/>
            <person name="Ma X."/>
            <person name="Naidoo K."/>
            <person name="Pethybridge S.J."/>
            <person name="Sun J."/>
            <person name="Steenkamp E.T."/>
            <person name="van der Nest M.A."/>
            <person name="van Wyk S."/>
            <person name="Wingfield M.J."/>
            <person name="Xiong C."/>
            <person name="Yue Q."/>
            <person name="Zhang X."/>
        </authorList>
    </citation>
    <scope>NUCLEOTIDE SEQUENCE [LARGE SCALE GENOMIC DNA]</scope>
    <source>
        <strain evidence="2 3">DSM 5745</strain>
    </source>
</reference>
<feature type="domain" description="DUF7770" evidence="1">
    <location>
        <begin position="33"/>
        <end position="181"/>
    </location>
</feature>
<dbReference type="STRING" id="1810919.A0A3D8R4I6"/>
<evidence type="ECO:0000259" key="1">
    <source>
        <dbReference type="Pfam" id="PF24968"/>
    </source>
</evidence>
<dbReference type="InterPro" id="IPR056672">
    <property type="entry name" value="DUF7770"/>
</dbReference>
<name>A0A3D8R4I6_9EURO</name>
<dbReference type="EMBL" id="PVWQ01000011">
    <property type="protein sequence ID" value="RDW68973.1"/>
    <property type="molecule type" value="Genomic_DNA"/>
</dbReference>
<proteinExistence type="predicted"/>
<keyword evidence="3" id="KW-1185">Reference proteome</keyword>
<evidence type="ECO:0000313" key="3">
    <source>
        <dbReference type="Proteomes" id="UP000256690"/>
    </source>
</evidence>